<dbReference type="InterPro" id="IPR051158">
    <property type="entry name" value="Metallophosphoesterase_sf"/>
</dbReference>
<dbReference type="PANTHER" id="PTHR31302:SF0">
    <property type="entry name" value="TRANSMEMBRANE PROTEIN WITH METALLOPHOSPHOESTERASE DOMAIN"/>
    <property type="match status" value="1"/>
</dbReference>
<gene>
    <name evidence="3" type="ORF">NEE14_009945</name>
</gene>
<dbReference type="Proteomes" id="UP001320603">
    <property type="component" value="Chromosome"/>
</dbReference>
<keyword evidence="1" id="KW-0812">Transmembrane</keyword>
<dbReference type="SUPFAM" id="SSF56300">
    <property type="entry name" value="Metallo-dependent phosphatases"/>
    <property type="match status" value="1"/>
</dbReference>
<evidence type="ECO:0000313" key="3">
    <source>
        <dbReference type="EMBL" id="WWV65337.1"/>
    </source>
</evidence>
<proteinExistence type="predicted"/>
<feature type="transmembrane region" description="Helical" evidence="1">
    <location>
        <begin position="33"/>
        <end position="53"/>
    </location>
</feature>
<keyword evidence="4" id="KW-1185">Reference proteome</keyword>
<evidence type="ECO:0000313" key="4">
    <source>
        <dbReference type="Proteomes" id="UP001320603"/>
    </source>
</evidence>
<reference evidence="3 4" key="1">
    <citation type="submission" date="2024-02" db="EMBL/GenBank/DDBJ databases">
        <title>Whole genome sequencing of Parabacteroides sp. AD58.</title>
        <authorList>
            <person name="Chaplin A.V."/>
            <person name="Pikina A.P."/>
            <person name="Sokolova S.R."/>
            <person name="Korostin D.O."/>
            <person name="Efimov B.A."/>
        </authorList>
    </citation>
    <scope>NUCLEOTIDE SEQUENCE [LARGE SCALE GENOMIC DNA]</scope>
    <source>
        <strain evidence="3 4">AD58</strain>
    </source>
</reference>
<feature type="transmembrane region" description="Helical" evidence="1">
    <location>
        <begin position="65"/>
        <end position="87"/>
    </location>
</feature>
<feature type="domain" description="Calcineurin-like phosphoesterase" evidence="2">
    <location>
        <begin position="143"/>
        <end position="306"/>
    </location>
</feature>
<dbReference type="InterPro" id="IPR004843">
    <property type="entry name" value="Calcineurin-like_PHP"/>
</dbReference>
<evidence type="ECO:0000259" key="2">
    <source>
        <dbReference type="Pfam" id="PF00149"/>
    </source>
</evidence>
<dbReference type="Gene3D" id="3.60.21.10">
    <property type="match status" value="1"/>
</dbReference>
<accession>A0ABZ2ILA6</accession>
<sequence length="363" mass="42162">MPWFFLILAALYIAGNGYIYFRSWEMLRTFPLLWKWVFSVCYWAGTFSFFYLFGHRELPEFNPVIHILYYIGTGWLIFTLYMVLFLLCTDLLRVFNIGFNYRFISCFVLTILLLTGGYIHYSHPKKEVINIDINKEVTGKKQIRVVAISDIHIGYGTTKERLQQYIRMIQAEKPDLILISGDLIDSNLKPVREQRMEQELNQLQAPLGVFMIPGNHEYISGIGKSRAFIRQQTSIQWLQDSVVTLPNGIQLIGRDDRHNPRRKSIAQLTDTLPAHAPSILLDHQPYHLEEAEQAKIDLQFSGHTHDGQIWPLNLITDHLFEVGYGYKQKGNTHIYVSSGLSLWGPPFRIGTRSEMVIFNINFQ</sequence>
<keyword evidence="1" id="KW-1133">Transmembrane helix</keyword>
<feature type="transmembrane region" description="Helical" evidence="1">
    <location>
        <begin position="99"/>
        <end position="121"/>
    </location>
</feature>
<dbReference type="CDD" id="cd07385">
    <property type="entry name" value="MPP_YkuE_C"/>
    <property type="match status" value="1"/>
</dbReference>
<dbReference type="PANTHER" id="PTHR31302">
    <property type="entry name" value="TRANSMEMBRANE PROTEIN WITH METALLOPHOSPHOESTERASE DOMAIN-RELATED"/>
    <property type="match status" value="1"/>
</dbReference>
<dbReference type="InterPro" id="IPR029052">
    <property type="entry name" value="Metallo-depent_PP-like"/>
</dbReference>
<evidence type="ECO:0000256" key="1">
    <source>
        <dbReference type="SAM" id="Phobius"/>
    </source>
</evidence>
<dbReference type="EMBL" id="CP146284">
    <property type="protein sequence ID" value="WWV65337.1"/>
    <property type="molecule type" value="Genomic_DNA"/>
</dbReference>
<keyword evidence="1" id="KW-0472">Membrane</keyword>
<dbReference type="Pfam" id="PF00149">
    <property type="entry name" value="Metallophos"/>
    <property type="match status" value="1"/>
</dbReference>
<name>A0ABZ2ILA6_9BACT</name>
<dbReference type="RefSeq" id="WP_251967552.1">
    <property type="nucleotide sequence ID" value="NZ_CP146284.1"/>
</dbReference>
<protein>
    <submittedName>
        <fullName evidence="3">Metallophosphoesterase</fullName>
    </submittedName>
</protein>
<organism evidence="3 4">
    <name type="scientific">Parabacteroides absconsus</name>
    <dbReference type="NCBI Taxonomy" id="2951805"/>
    <lineage>
        <taxon>Bacteria</taxon>
        <taxon>Pseudomonadati</taxon>
        <taxon>Bacteroidota</taxon>
        <taxon>Bacteroidia</taxon>
        <taxon>Bacteroidales</taxon>
        <taxon>Tannerellaceae</taxon>
        <taxon>Parabacteroides</taxon>
    </lineage>
</organism>